<evidence type="ECO:0000313" key="15">
    <source>
        <dbReference type="Proteomes" id="UP001589774"/>
    </source>
</evidence>
<feature type="coiled-coil region" evidence="11">
    <location>
        <begin position="242"/>
        <end position="269"/>
    </location>
</feature>
<evidence type="ECO:0000256" key="6">
    <source>
        <dbReference type="ARBA" id="ARBA00023065"/>
    </source>
</evidence>
<dbReference type="EMBL" id="JBHLWO010000007">
    <property type="protein sequence ID" value="MFC0321555.1"/>
    <property type="molecule type" value="Genomic_DNA"/>
</dbReference>
<dbReference type="PROSITE" id="PS51123">
    <property type="entry name" value="OMPA_2"/>
    <property type="match status" value="1"/>
</dbReference>
<dbReference type="PANTHER" id="PTHR30329:SF21">
    <property type="entry name" value="LIPOPROTEIN YIAD-RELATED"/>
    <property type="match status" value="1"/>
</dbReference>
<keyword evidence="15" id="KW-1185">Reference proteome</keyword>
<evidence type="ECO:0000256" key="9">
    <source>
        <dbReference type="ARBA" id="ARBA00023237"/>
    </source>
</evidence>
<dbReference type="Proteomes" id="UP001589774">
    <property type="component" value="Unassembled WGS sequence"/>
</dbReference>
<keyword evidence="6" id="KW-0406">Ion transport</keyword>
<evidence type="ECO:0000259" key="13">
    <source>
        <dbReference type="PROSITE" id="PS51123"/>
    </source>
</evidence>
<protein>
    <submittedName>
        <fullName evidence="14">OmpA family protein</fullName>
    </submittedName>
</protein>
<evidence type="ECO:0000256" key="3">
    <source>
        <dbReference type="ARBA" id="ARBA00022452"/>
    </source>
</evidence>
<proteinExistence type="predicted"/>
<dbReference type="InterPro" id="IPR050330">
    <property type="entry name" value="Bact_OuterMem_StrucFunc"/>
</dbReference>
<evidence type="ECO:0000256" key="2">
    <source>
        <dbReference type="ARBA" id="ARBA00022448"/>
    </source>
</evidence>
<sequence length="434" mass="46865">MIKNFRLKKTNSLVALALLASAPAFAQTTQVNDVKPFAPESEFRTWSIGVGAGVINQWNIIGLRKDFGSSESQLGYNFYVKKQITPAFGLRAEYLGGKLSGSAEGSNDKFSTKLPWSAALSADITLANISWRHQQGVIKPYLTVGLGALNYNPTITMGGVEQELGSTTKAFIPAGLGFKFGVANGINIDLGYQVNLANTGTLDGLSTNKVDMFSYVHAGLEFALGDATKPFLGNRNPVVDMRKEYQASYDELATALKAQKEENEALKAQLTTDLADDDGDGVANKFDKCPGTAADAKVDGSGCPLPEAKKVVQQITVTEEDRRVVDEAIKNLEFDLSKATIRPTSYPSLDKVARLLVEKNFSLKLAGHTDNTGSMKLNMRLSKERAEAVKAYLVSKGANPSRIEATGYGPTQPIATNATAEGRQANRRVEFTLY</sequence>
<dbReference type="InterPro" id="IPR011250">
    <property type="entry name" value="OMP/PagP_B-barrel"/>
</dbReference>
<dbReference type="PRINTS" id="PR01021">
    <property type="entry name" value="OMPADOMAIN"/>
</dbReference>
<evidence type="ECO:0000256" key="12">
    <source>
        <dbReference type="SAM" id="SignalP"/>
    </source>
</evidence>
<reference evidence="14 15" key="1">
    <citation type="submission" date="2024-09" db="EMBL/GenBank/DDBJ databases">
        <authorList>
            <person name="Sun Q."/>
            <person name="Mori K."/>
        </authorList>
    </citation>
    <scope>NUCLEOTIDE SEQUENCE [LARGE SCALE GENOMIC DNA]</scope>
    <source>
        <strain evidence="14 15">CCM 7765</strain>
    </source>
</reference>
<organism evidence="14 15">
    <name type="scientific">Olivibacter oleidegradans</name>
    <dbReference type="NCBI Taxonomy" id="760123"/>
    <lineage>
        <taxon>Bacteria</taxon>
        <taxon>Pseudomonadati</taxon>
        <taxon>Bacteroidota</taxon>
        <taxon>Sphingobacteriia</taxon>
        <taxon>Sphingobacteriales</taxon>
        <taxon>Sphingobacteriaceae</taxon>
        <taxon>Olivibacter</taxon>
    </lineage>
</organism>
<feature type="signal peptide" evidence="12">
    <location>
        <begin position="1"/>
        <end position="26"/>
    </location>
</feature>
<dbReference type="InterPro" id="IPR006664">
    <property type="entry name" value="OMP_bac"/>
</dbReference>
<accession>A0ABV6HRQ0</accession>
<keyword evidence="5 12" id="KW-0732">Signal</keyword>
<name>A0ABV6HRQ0_9SPHI</name>
<evidence type="ECO:0000256" key="5">
    <source>
        <dbReference type="ARBA" id="ARBA00022729"/>
    </source>
</evidence>
<dbReference type="SUPFAM" id="SSF56925">
    <property type="entry name" value="OMPA-like"/>
    <property type="match status" value="1"/>
</dbReference>
<dbReference type="Pfam" id="PF13505">
    <property type="entry name" value="OMP_b-brl"/>
    <property type="match status" value="1"/>
</dbReference>
<dbReference type="Gene3D" id="2.40.160.20">
    <property type="match status" value="1"/>
</dbReference>
<dbReference type="PANTHER" id="PTHR30329">
    <property type="entry name" value="STATOR ELEMENT OF FLAGELLAR MOTOR COMPLEX"/>
    <property type="match status" value="1"/>
</dbReference>
<dbReference type="Pfam" id="PF00691">
    <property type="entry name" value="OmpA"/>
    <property type="match status" value="1"/>
</dbReference>
<keyword evidence="7" id="KW-0626">Porin</keyword>
<dbReference type="InterPro" id="IPR027385">
    <property type="entry name" value="Beta-barrel_OMP"/>
</dbReference>
<keyword evidence="9" id="KW-0998">Cell outer membrane</keyword>
<keyword evidence="4" id="KW-0812">Transmembrane</keyword>
<dbReference type="RefSeq" id="WP_130856898.1">
    <property type="nucleotide sequence ID" value="NZ_JBHLWO010000007.1"/>
</dbReference>
<dbReference type="CDD" id="cd07185">
    <property type="entry name" value="OmpA_C-like"/>
    <property type="match status" value="1"/>
</dbReference>
<evidence type="ECO:0000256" key="4">
    <source>
        <dbReference type="ARBA" id="ARBA00022692"/>
    </source>
</evidence>
<evidence type="ECO:0000313" key="14">
    <source>
        <dbReference type="EMBL" id="MFC0321555.1"/>
    </source>
</evidence>
<dbReference type="InterPro" id="IPR036737">
    <property type="entry name" value="OmpA-like_sf"/>
</dbReference>
<dbReference type="InterPro" id="IPR006665">
    <property type="entry name" value="OmpA-like"/>
</dbReference>
<dbReference type="Gene3D" id="3.30.1330.60">
    <property type="entry name" value="OmpA-like domain"/>
    <property type="match status" value="1"/>
</dbReference>
<keyword evidence="3" id="KW-1134">Transmembrane beta strand</keyword>
<dbReference type="InterPro" id="IPR028974">
    <property type="entry name" value="TSP_type-3_rpt"/>
</dbReference>
<evidence type="ECO:0000256" key="8">
    <source>
        <dbReference type="ARBA" id="ARBA00023136"/>
    </source>
</evidence>
<feature type="chain" id="PRO_5047420055" evidence="12">
    <location>
        <begin position="27"/>
        <end position="434"/>
    </location>
</feature>
<gene>
    <name evidence="14" type="ORF">ACFFI0_24795</name>
</gene>
<evidence type="ECO:0000256" key="1">
    <source>
        <dbReference type="ARBA" id="ARBA00004571"/>
    </source>
</evidence>
<dbReference type="SUPFAM" id="SSF103088">
    <property type="entry name" value="OmpA-like"/>
    <property type="match status" value="1"/>
</dbReference>
<comment type="caution">
    <text evidence="14">The sequence shown here is derived from an EMBL/GenBank/DDBJ whole genome shotgun (WGS) entry which is preliminary data.</text>
</comment>
<comment type="subcellular location">
    <subcellularLocation>
        <location evidence="1">Cell outer membrane</location>
        <topology evidence="1">Multi-pass membrane protein</topology>
    </subcellularLocation>
</comment>
<dbReference type="PRINTS" id="PR01023">
    <property type="entry name" value="NAFLGMOTY"/>
</dbReference>
<keyword evidence="8 10" id="KW-0472">Membrane</keyword>
<dbReference type="SUPFAM" id="SSF103647">
    <property type="entry name" value="TSP type-3 repeat"/>
    <property type="match status" value="1"/>
</dbReference>
<evidence type="ECO:0000256" key="7">
    <source>
        <dbReference type="ARBA" id="ARBA00023114"/>
    </source>
</evidence>
<keyword evidence="2" id="KW-0813">Transport</keyword>
<evidence type="ECO:0000256" key="11">
    <source>
        <dbReference type="SAM" id="Coils"/>
    </source>
</evidence>
<evidence type="ECO:0000256" key="10">
    <source>
        <dbReference type="PROSITE-ProRule" id="PRU00473"/>
    </source>
</evidence>
<feature type="domain" description="OmpA-like" evidence="13">
    <location>
        <begin position="321"/>
        <end position="434"/>
    </location>
</feature>
<keyword evidence="11" id="KW-0175">Coiled coil</keyword>